<dbReference type="STRING" id="7222.B4JQA4"/>
<dbReference type="Gene3D" id="3.40.50.450">
    <property type="match status" value="1"/>
</dbReference>
<feature type="compositionally biased region" description="Low complexity" evidence="1">
    <location>
        <begin position="529"/>
        <end position="541"/>
    </location>
</feature>
<feature type="compositionally biased region" description="Low complexity" evidence="1">
    <location>
        <begin position="36"/>
        <end position="49"/>
    </location>
</feature>
<dbReference type="Pfam" id="PF15891">
    <property type="entry name" value="Nuc_deoxyri_tr2"/>
    <property type="match status" value="1"/>
</dbReference>
<feature type="region of interest" description="Disordered" evidence="1">
    <location>
        <begin position="611"/>
        <end position="667"/>
    </location>
</feature>
<feature type="region of interest" description="Disordered" evidence="1">
    <location>
        <begin position="517"/>
        <end position="548"/>
    </location>
</feature>
<protein>
    <submittedName>
        <fullName evidence="2">GH13230</fullName>
    </submittedName>
</protein>
<dbReference type="PhylomeDB" id="B4JQA4"/>
<feature type="compositionally biased region" description="Low complexity" evidence="1">
    <location>
        <begin position="647"/>
        <end position="663"/>
    </location>
</feature>
<dbReference type="HOGENOM" id="CLU_009774_0_0_1"/>
<dbReference type="PANTHER" id="PTHR36300">
    <property type="entry name" value="RAW, ISOFORM A"/>
    <property type="match status" value="1"/>
</dbReference>
<feature type="compositionally biased region" description="Low complexity" evidence="1">
    <location>
        <begin position="706"/>
        <end position="719"/>
    </location>
</feature>
<dbReference type="eggNOG" id="ENOG502RC5J">
    <property type="taxonomic scope" value="Eukaryota"/>
</dbReference>
<dbReference type="EMBL" id="CH916372">
    <property type="protein sequence ID" value="EDV99084.1"/>
    <property type="molecule type" value="Genomic_DNA"/>
</dbReference>
<dbReference type="AlphaFoldDB" id="B4JQA4"/>
<dbReference type="InParanoid" id="B4JQA4"/>
<proteinExistence type="predicted"/>
<reference evidence="2 3" key="1">
    <citation type="journal article" date="2007" name="Nature">
        <title>Evolution of genes and genomes on the Drosophila phylogeny.</title>
        <authorList>
            <consortium name="Drosophila 12 Genomes Consortium"/>
            <person name="Clark A.G."/>
            <person name="Eisen M.B."/>
            <person name="Smith D.R."/>
            <person name="Bergman C.M."/>
            <person name="Oliver B."/>
            <person name="Markow T.A."/>
            <person name="Kaufman T.C."/>
            <person name="Kellis M."/>
            <person name="Gelbart W."/>
            <person name="Iyer V.N."/>
            <person name="Pollard D.A."/>
            <person name="Sackton T.B."/>
            <person name="Larracuente A.M."/>
            <person name="Singh N.D."/>
            <person name="Abad J.P."/>
            <person name="Abt D.N."/>
            <person name="Adryan B."/>
            <person name="Aguade M."/>
            <person name="Akashi H."/>
            <person name="Anderson W.W."/>
            <person name="Aquadro C.F."/>
            <person name="Ardell D.H."/>
            <person name="Arguello R."/>
            <person name="Artieri C.G."/>
            <person name="Barbash D.A."/>
            <person name="Barker D."/>
            <person name="Barsanti P."/>
            <person name="Batterham P."/>
            <person name="Batzoglou S."/>
            <person name="Begun D."/>
            <person name="Bhutkar A."/>
            <person name="Blanco E."/>
            <person name="Bosak S.A."/>
            <person name="Bradley R.K."/>
            <person name="Brand A.D."/>
            <person name="Brent M.R."/>
            <person name="Brooks A.N."/>
            <person name="Brown R.H."/>
            <person name="Butlin R.K."/>
            <person name="Caggese C."/>
            <person name="Calvi B.R."/>
            <person name="Bernardo de Carvalho A."/>
            <person name="Caspi A."/>
            <person name="Castrezana S."/>
            <person name="Celniker S.E."/>
            <person name="Chang J.L."/>
            <person name="Chapple C."/>
            <person name="Chatterji S."/>
            <person name="Chinwalla A."/>
            <person name="Civetta A."/>
            <person name="Clifton S.W."/>
            <person name="Comeron J.M."/>
            <person name="Costello J.C."/>
            <person name="Coyne J.A."/>
            <person name="Daub J."/>
            <person name="David R.G."/>
            <person name="Delcher A.L."/>
            <person name="Delehaunty K."/>
            <person name="Do C.B."/>
            <person name="Ebling H."/>
            <person name="Edwards K."/>
            <person name="Eickbush T."/>
            <person name="Evans J.D."/>
            <person name="Filipski A."/>
            <person name="Findeiss S."/>
            <person name="Freyhult E."/>
            <person name="Fulton L."/>
            <person name="Fulton R."/>
            <person name="Garcia A.C."/>
            <person name="Gardiner A."/>
            <person name="Garfield D.A."/>
            <person name="Garvin B.E."/>
            <person name="Gibson G."/>
            <person name="Gilbert D."/>
            <person name="Gnerre S."/>
            <person name="Godfrey J."/>
            <person name="Good R."/>
            <person name="Gotea V."/>
            <person name="Gravely B."/>
            <person name="Greenberg A.J."/>
            <person name="Griffiths-Jones S."/>
            <person name="Gross S."/>
            <person name="Guigo R."/>
            <person name="Gustafson E.A."/>
            <person name="Haerty W."/>
            <person name="Hahn M.W."/>
            <person name="Halligan D.L."/>
            <person name="Halpern A.L."/>
            <person name="Halter G.M."/>
            <person name="Han M.V."/>
            <person name="Heger A."/>
            <person name="Hillier L."/>
            <person name="Hinrichs A.S."/>
            <person name="Holmes I."/>
            <person name="Hoskins R.A."/>
            <person name="Hubisz M.J."/>
            <person name="Hultmark D."/>
            <person name="Huntley M.A."/>
            <person name="Jaffe D.B."/>
            <person name="Jagadeeshan S."/>
            <person name="Jeck W.R."/>
            <person name="Johnson J."/>
            <person name="Jones C.D."/>
            <person name="Jordan W.C."/>
            <person name="Karpen G.H."/>
            <person name="Kataoka E."/>
            <person name="Keightley P.D."/>
            <person name="Kheradpour P."/>
            <person name="Kirkness E.F."/>
            <person name="Koerich L.B."/>
            <person name="Kristiansen K."/>
            <person name="Kudrna D."/>
            <person name="Kulathinal R.J."/>
            <person name="Kumar S."/>
            <person name="Kwok R."/>
            <person name="Lander E."/>
            <person name="Langley C.H."/>
            <person name="Lapoint R."/>
            <person name="Lazzaro B.P."/>
            <person name="Lee S.J."/>
            <person name="Levesque L."/>
            <person name="Li R."/>
            <person name="Lin C.F."/>
            <person name="Lin M.F."/>
            <person name="Lindblad-Toh K."/>
            <person name="Llopart A."/>
            <person name="Long M."/>
            <person name="Low L."/>
            <person name="Lozovsky E."/>
            <person name="Lu J."/>
            <person name="Luo M."/>
            <person name="Machado C.A."/>
            <person name="Makalowski W."/>
            <person name="Marzo M."/>
            <person name="Matsuda M."/>
            <person name="Matzkin L."/>
            <person name="McAllister B."/>
            <person name="McBride C.S."/>
            <person name="McKernan B."/>
            <person name="McKernan K."/>
            <person name="Mendez-Lago M."/>
            <person name="Minx P."/>
            <person name="Mollenhauer M.U."/>
            <person name="Montooth K."/>
            <person name="Mount S.M."/>
            <person name="Mu X."/>
            <person name="Myers E."/>
            <person name="Negre B."/>
            <person name="Newfeld S."/>
            <person name="Nielsen R."/>
            <person name="Noor M.A."/>
            <person name="O'Grady P."/>
            <person name="Pachter L."/>
            <person name="Papaceit M."/>
            <person name="Parisi M.J."/>
            <person name="Parisi M."/>
            <person name="Parts L."/>
            <person name="Pedersen J.S."/>
            <person name="Pesole G."/>
            <person name="Phillippy A.M."/>
            <person name="Ponting C.P."/>
            <person name="Pop M."/>
            <person name="Porcelli D."/>
            <person name="Powell J.R."/>
            <person name="Prohaska S."/>
            <person name="Pruitt K."/>
            <person name="Puig M."/>
            <person name="Quesneville H."/>
            <person name="Ram K.R."/>
            <person name="Rand D."/>
            <person name="Rasmussen M.D."/>
            <person name="Reed L.K."/>
            <person name="Reenan R."/>
            <person name="Reily A."/>
            <person name="Remington K.A."/>
            <person name="Rieger T.T."/>
            <person name="Ritchie M.G."/>
            <person name="Robin C."/>
            <person name="Rogers Y.H."/>
            <person name="Rohde C."/>
            <person name="Rozas J."/>
            <person name="Rubenfield M.J."/>
            <person name="Ruiz A."/>
            <person name="Russo S."/>
            <person name="Salzberg S.L."/>
            <person name="Sanchez-Gracia A."/>
            <person name="Saranga D.J."/>
            <person name="Sato H."/>
            <person name="Schaeffer S.W."/>
            <person name="Schatz M.C."/>
            <person name="Schlenke T."/>
            <person name="Schwartz R."/>
            <person name="Segarra C."/>
            <person name="Singh R.S."/>
            <person name="Sirot L."/>
            <person name="Sirota M."/>
            <person name="Sisneros N.B."/>
            <person name="Smith C.D."/>
            <person name="Smith T.F."/>
            <person name="Spieth J."/>
            <person name="Stage D.E."/>
            <person name="Stark A."/>
            <person name="Stephan W."/>
            <person name="Strausberg R.L."/>
            <person name="Strempel S."/>
            <person name="Sturgill D."/>
            <person name="Sutton G."/>
            <person name="Sutton G.G."/>
            <person name="Tao W."/>
            <person name="Teichmann S."/>
            <person name="Tobari Y.N."/>
            <person name="Tomimura Y."/>
            <person name="Tsolas J.M."/>
            <person name="Valente V.L."/>
            <person name="Venter E."/>
            <person name="Venter J.C."/>
            <person name="Vicario S."/>
            <person name="Vieira F.G."/>
            <person name="Vilella A.J."/>
            <person name="Villasante A."/>
            <person name="Walenz B."/>
            <person name="Wang J."/>
            <person name="Wasserman M."/>
            <person name="Watts T."/>
            <person name="Wilson D."/>
            <person name="Wilson R.K."/>
            <person name="Wing R.A."/>
            <person name="Wolfner M.F."/>
            <person name="Wong A."/>
            <person name="Wong G.K."/>
            <person name="Wu C.I."/>
            <person name="Wu G."/>
            <person name="Yamamoto D."/>
            <person name="Yang H.P."/>
            <person name="Yang S.P."/>
            <person name="Yorke J.A."/>
            <person name="Yoshida K."/>
            <person name="Zdobnov E."/>
            <person name="Zhang P."/>
            <person name="Zhang Y."/>
            <person name="Zimin A.V."/>
            <person name="Baldwin J."/>
            <person name="Abdouelleil A."/>
            <person name="Abdulkadir J."/>
            <person name="Abebe A."/>
            <person name="Abera B."/>
            <person name="Abreu J."/>
            <person name="Acer S.C."/>
            <person name="Aftuck L."/>
            <person name="Alexander A."/>
            <person name="An P."/>
            <person name="Anderson E."/>
            <person name="Anderson S."/>
            <person name="Arachi H."/>
            <person name="Azer M."/>
            <person name="Bachantsang P."/>
            <person name="Barry A."/>
            <person name="Bayul T."/>
            <person name="Berlin A."/>
            <person name="Bessette D."/>
            <person name="Bloom T."/>
            <person name="Blye J."/>
            <person name="Boguslavskiy L."/>
            <person name="Bonnet C."/>
            <person name="Boukhgalter B."/>
            <person name="Bourzgui I."/>
            <person name="Brown A."/>
            <person name="Cahill P."/>
            <person name="Channer S."/>
            <person name="Cheshatsang Y."/>
            <person name="Chuda L."/>
            <person name="Citroen M."/>
            <person name="Collymore A."/>
            <person name="Cooke P."/>
            <person name="Costello M."/>
            <person name="D'Aco K."/>
            <person name="Daza R."/>
            <person name="De Haan G."/>
            <person name="DeGray S."/>
            <person name="DeMaso C."/>
            <person name="Dhargay N."/>
            <person name="Dooley K."/>
            <person name="Dooley E."/>
            <person name="Doricent M."/>
            <person name="Dorje P."/>
            <person name="Dorjee K."/>
            <person name="Dupes A."/>
            <person name="Elong R."/>
            <person name="Falk J."/>
            <person name="Farina A."/>
            <person name="Faro S."/>
            <person name="Ferguson D."/>
            <person name="Fisher S."/>
            <person name="Foley C.D."/>
            <person name="Franke A."/>
            <person name="Friedrich D."/>
            <person name="Gadbois L."/>
            <person name="Gearin G."/>
            <person name="Gearin C.R."/>
            <person name="Giannoukos G."/>
            <person name="Goode T."/>
            <person name="Graham J."/>
            <person name="Grandbois E."/>
            <person name="Grewal S."/>
            <person name="Gyaltsen K."/>
            <person name="Hafez N."/>
            <person name="Hagos B."/>
            <person name="Hall J."/>
            <person name="Henson C."/>
            <person name="Hollinger A."/>
            <person name="Honan T."/>
            <person name="Huard M.D."/>
            <person name="Hughes L."/>
            <person name="Hurhula B."/>
            <person name="Husby M.E."/>
            <person name="Kamat A."/>
            <person name="Kanga B."/>
            <person name="Kashin S."/>
            <person name="Khazanovich D."/>
            <person name="Kisner P."/>
            <person name="Lance K."/>
            <person name="Lara M."/>
            <person name="Lee W."/>
            <person name="Lennon N."/>
            <person name="Letendre F."/>
            <person name="LeVine R."/>
            <person name="Lipovsky A."/>
            <person name="Liu X."/>
            <person name="Liu J."/>
            <person name="Liu S."/>
            <person name="Lokyitsang T."/>
            <person name="Lokyitsang Y."/>
            <person name="Lubonja R."/>
            <person name="Lui A."/>
            <person name="MacDonald P."/>
            <person name="Magnisalis V."/>
            <person name="Maru K."/>
            <person name="Matthews C."/>
            <person name="McCusker W."/>
            <person name="McDonough S."/>
            <person name="Mehta T."/>
            <person name="Meldrim J."/>
            <person name="Meneus L."/>
            <person name="Mihai O."/>
            <person name="Mihalev A."/>
            <person name="Mihova T."/>
            <person name="Mittelman R."/>
            <person name="Mlenga V."/>
            <person name="Montmayeur A."/>
            <person name="Mulrain L."/>
            <person name="Navidi A."/>
            <person name="Naylor J."/>
            <person name="Negash T."/>
            <person name="Nguyen T."/>
            <person name="Nguyen N."/>
            <person name="Nicol R."/>
            <person name="Norbu C."/>
            <person name="Norbu N."/>
            <person name="Novod N."/>
            <person name="O'Neill B."/>
            <person name="Osman S."/>
            <person name="Markiewicz E."/>
            <person name="Oyono O.L."/>
            <person name="Patti C."/>
            <person name="Phunkhang P."/>
            <person name="Pierre F."/>
            <person name="Priest M."/>
            <person name="Raghuraman S."/>
            <person name="Rege F."/>
            <person name="Reyes R."/>
            <person name="Rise C."/>
            <person name="Rogov P."/>
            <person name="Ross K."/>
            <person name="Ryan E."/>
            <person name="Settipalli S."/>
            <person name="Shea T."/>
            <person name="Sherpa N."/>
            <person name="Shi L."/>
            <person name="Shih D."/>
            <person name="Sparrow T."/>
            <person name="Spaulding J."/>
            <person name="Stalker J."/>
            <person name="Stange-Thomann N."/>
            <person name="Stavropoulos S."/>
            <person name="Stone C."/>
            <person name="Strader C."/>
            <person name="Tesfaye S."/>
            <person name="Thomson T."/>
            <person name="Thoulutsang Y."/>
            <person name="Thoulutsang D."/>
            <person name="Topham K."/>
            <person name="Topping I."/>
            <person name="Tsamla T."/>
            <person name="Vassiliev H."/>
            <person name="Vo A."/>
            <person name="Wangchuk T."/>
            <person name="Wangdi T."/>
            <person name="Weiand M."/>
            <person name="Wilkinson J."/>
            <person name="Wilson A."/>
            <person name="Yadav S."/>
            <person name="Young G."/>
            <person name="Yu Q."/>
            <person name="Zembek L."/>
            <person name="Zhong D."/>
            <person name="Zimmer A."/>
            <person name="Zwirko Z."/>
            <person name="Jaffe D.B."/>
            <person name="Alvarez P."/>
            <person name="Brockman W."/>
            <person name="Butler J."/>
            <person name="Chin C."/>
            <person name="Gnerre S."/>
            <person name="Grabherr M."/>
            <person name="Kleber M."/>
            <person name="Mauceli E."/>
            <person name="MacCallum I."/>
        </authorList>
    </citation>
    <scope>NUCLEOTIDE SEQUENCE [LARGE SCALE GENOMIC DNA]</scope>
    <source>
        <strain evidence="3">Tucson 15287-2541.00</strain>
    </source>
</reference>
<dbReference type="OMA" id="PYLQAQN"/>
<feature type="region of interest" description="Disordered" evidence="1">
    <location>
        <begin position="706"/>
        <end position="735"/>
    </location>
</feature>
<dbReference type="Proteomes" id="UP000001070">
    <property type="component" value="Unassembled WGS sequence"/>
</dbReference>
<feature type="compositionally biased region" description="Low complexity" evidence="1">
    <location>
        <begin position="15"/>
        <end position="26"/>
    </location>
</feature>
<sequence length="968" mass="106222">MTSKLAKMRLQQRYSNSNANNSNSANGTKAAHAIGSSNNNSNSSSSNNNRLNNPRAKIQNLINNSNNNNNSNRNGFLKLRSAAKAAPATIATTATTATTTTINNSSNNNCSLVETLEETTTAVELRSTAAGGAGENDTHYRAYNTLRSNSTSAILAEAAVLPGLLGNGSSILYARPRTLNVHNVCQTPAQITQLFFGEVLNAWRAKARCNVVPDERTEELFHELSFHPSQKQISEMLQTAKKVARKSRGQTNGLTFGQFCVLACCRFEALSQEQQDNASEANSSDKMQNLFQAGNGLHYSKKSENYGTELRSTKSFSSVDDTKKKKNVSNEPVEVFLGGSCNPTTWRADVAIPALKELGISFYNPQVSDWTPDLIELEHRAKEKARVLFFVMDSETRASAGAIEAAHIAGQNCKQLVLVLHPYKPNQNILNEPISHQEYLDLIRNQLILKELVSRRGLPVLDNIPSGLQRTKDILAGIWDPPSKISSILNTVRGAFDRVNPQGELLTVEHTKASSKQLAEEEELLDSTQQQQQQQQQPSQQNCNSSTMPNHELIDFDLFCVISAYLSVLQQEIHESGCISPIKGTNVPPPQVYFTNAPDVDIYFSASKNISRTSSNASVPSNSSSGIGHDSMERPNLFDQLSRSRDSGTSSPQPLPQPSTTSSAAMGIGKKAQPQILLNVESIETTEIITTKTIETKPHNLLGAVSTTTMPPASAATPAQEEEESDSNDSVFSSSSSIASAGDALYCSSLELRDVYLGGSCVLRTKWRQQLAAPYLQANGVSFHNPALHESINQQMPPQEQKDSSRPQEQQQQQQQQQCSFVRTRRKCRGSQFQLEEQEELTVAEESLSWSLPQMVMRQTLYNPALLESSRVLLFVITNETRSLAPMTLAAHCIGLMYNVVLAVQMLPDDCVLGGEKLTVAAIKDYNRGRSYLIDLAKRQGVPVFNDIQGALECTVAKVQAYNNRERS</sequence>
<dbReference type="OrthoDB" id="6493944at2759"/>
<dbReference type="PANTHER" id="PTHR36300:SF1">
    <property type="entry name" value="RAW, ISOFORM A"/>
    <property type="match status" value="1"/>
</dbReference>
<feature type="compositionally biased region" description="Low complexity" evidence="1">
    <location>
        <begin position="611"/>
        <end position="625"/>
    </location>
</feature>
<evidence type="ECO:0000256" key="1">
    <source>
        <dbReference type="SAM" id="MobiDB-lite"/>
    </source>
</evidence>
<feature type="region of interest" description="Disordered" evidence="1">
    <location>
        <begin position="794"/>
        <end position="816"/>
    </location>
</feature>
<name>B4JQA4_DROGR</name>
<dbReference type="GO" id="GO:0005886">
    <property type="term" value="C:plasma membrane"/>
    <property type="evidence" value="ECO:0007669"/>
    <property type="project" value="TreeGrafter"/>
</dbReference>
<dbReference type="InterPro" id="IPR039470">
    <property type="entry name" value="Nuc_deoxyri_tr2"/>
</dbReference>
<accession>B4JQA4</accession>
<dbReference type="FunCoup" id="B4JQA4">
    <property type="interactions" value="284"/>
</dbReference>
<evidence type="ECO:0000313" key="2">
    <source>
        <dbReference type="EMBL" id="EDV99084.1"/>
    </source>
</evidence>
<organism evidence="3">
    <name type="scientific">Drosophila grimshawi</name>
    <name type="common">Hawaiian fruit fly</name>
    <name type="synonym">Idiomyia grimshawi</name>
    <dbReference type="NCBI Taxonomy" id="7222"/>
    <lineage>
        <taxon>Eukaryota</taxon>
        <taxon>Metazoa</taxon>
        <taxon>Ecdysozoa</taxon>
        <taxon>Arthropoda</taxon>
        <taxon>Hexapoda</taxon>
        <taxon>Insecta</taxon>
        <taxon>Pterygota</taxon>
        <taxon>Neoptera</taxon>
        <taxon>Endopterygota</taxon>
        <taxon>Diptera</taxon>
        <taxon>Brachycera</taxon>
        <taxon>Muscomorpha</taxon>
        <taxon>Ephydroidea</taxon>
        <taxon>Drosophilidae</taxon>
        <taxon>Drosophila</taxon>
        <taxon>Hawaiian Drosophila</taxon>
    </lineage>
</organism>
<evidence type="ECO:0000313" key="3">
    <source>
        <dbReference type="Proteomes" id="UP000001070"/>
    </source>
</evidence>
<dbReference type="FunFam" id="3.40.50.450:FF:000017">
    <property type="entry name" value="Raw, isoform D"/>
    <property type="match status" value="1"/>
</dbReference>
<keyword evidence="3" id="KW-1185">Reference proteome</keyword>
<gene>
    <name evidence="2" type="primary">Dgri\GH13230</name>
    <name evidence="2" type="ORF">Dgri_GH13230</name>
</gene>
<feature type="region of interest" description="Disordered" evidence="1">
    <location>
        <begin position="1"/>
        <end position="53"/>
    </location>
</feature>